<dbReference type="NCBIfam" id="TIGR01746">
    <property type="entry name" value="Thioester-redct"/>
    <property type="match status" value="1"/>
</dbReference>
<dbReference type="SUPFAM" id="SSF56801">
    <property type="entry name" value="Acetyl-CoA synthetase-like"/>
    <property type="match status" value="1"/>
</dbReference>
<keyword evidence="4" id="KW-0614">Plasmid</keyword>
<dbReference type="PANTHER" id="PTHR44845:SF6">
    <property type="entry name" value="BETA-ALANINE-ACTIVATING ENZYME"/>
    <property type="match status" value="1"/>
</dbReference>
<organism evidence="4 5">
    <name type="scientific">Burkholderia glumae</name>
    <name type="common">Pseudomonas glumae</name>
    <dbReference type="NCBI Taxonomy" id="337"/>
    <lineage>
        <taxon>Bacteria</taxon>
        <taxon>Pseudomonadati</taxon>
        <taxon>Pseudomonadota</taxon>
        <taxon>Betaproteobacteria</taxon>
        <taxon>Burkholderiales</taxon>
        <taxon>Burkholderiaceae</taxon>
        <taxon>Burkholderia</taxon>
    </lineage>
</organism>
<dbReference type="PROSITE" id="PS50075">
    <property type="entry name" value="CARRIER"/>
    <property type="match status" value="1"/>
</dbReference>
<keyword evidence="2" id="KW-0597">Phosphoprotein</keyword>
<dbReference type="Gene3D" id="1.10.1200.10">
    <property type="entry name" value="ACP-like"/>
    <property type="match status" value="1"/>
</dbReference>
<keyword evidence="5" id="KW-1185">Reference proteome</keyword>
<dbReference type="PANTHER" id="PTHR44845">
    <property type="entry name" value="CARRIER DOMAIN-CONTAINING PROTEIN"/>
    <property type="match status" value="1"/>
</dbReference>
<dbReference type="Gene3D" id="3.30.300.30">
    <property type="match status" value="1"/>
</dbReference>
<dbReference type="InterPro" id="IPR006162">
    <property type="entry name" value="Ppantetheine_attach_site"/>
</dbReference>
<dbReference type="InterPro" id="IPR009081">
    <property type="entry name" value="PP-bd_ACP"/>
</dbReference>
<feature type="domain" description="Carrier" evidence="3">
    <location>
        <begin position="79"/>
        <end position="154"/>
    </location>
</feature>
<dbReference type="InterPro" id="IPR013120">
    <property type="entry name" value="FAR_NAD-bd"/>
</dbReference>
<keyword evidence="1" id="KW-0596">Phosphopantetheine</keyword>
<dbReference type="SUPFAM" id="SSF51735">
    <property type="entry name" value="NAD(P)-binding Rossmann-fold domains"/>
    <property type="match status" value="1"/>
</dbReference>
<geneLocation type="plasmid" evidence="4 5">
    <name>unnamed3</name>
</geneLocation>
<dbReference type="InterPro" id="IPR036291">
    <property type="entry name" value="NAD(P)-bd_dom_sf"/>
</dbReference>
<dbReference type="Proteomes" id="UP001056386">
    <property type="component" value="Plasmid unnamed3"/>
</dbReference>
<dbReference type="EMBL" id="CP099586">
    <property type="protein sequence ID" value="USS44411.1"/>
    <property type="molecule type" value="Genomic_DNA"/>
</dbReference>
<evidence type="ECO:0000313" key="4">
    <source>
        <dbReference type="EMBL" id="USS44411.1"/>
    </source>
</evidence>
<dbReference type="CDD" id="cd05235">
    <property type="entry name" value="SDR_e1"/>
    <property type="match status" value="1"/>
</dbReference>
<dbReference type="Pfam" id="PF00550">
    <property type="entry name" value="PP-binding"/>
    <property type="match status" value="1"/>
</dbReference>
<evidence type="ECO:0000256" key="1">
    <source>
        <dbReference type="ARBA" id="ARBA00022450"/>
    </source>
</evidence>
<dbReference type="InterPro" id="IPR036736">
    <property type="entry name" value="ACP-like_sf"/>
</dbReference>
<name>A0ABY5BDA0_BURGL</name>
<dbReference type="SMART" id="SM00823">
    <property type="entry name" value="PKS_PP"/>
    <property type="match status" value="1"/>
</dbReference>
<dbReference type="RefSeq" id="WP_039204688.1">
    <property type="nucleotide sequence ID" value="NZ_CP099586.1"/>
</dbReference>
<evidence type="ECO:0000259" key="3">
    <source>
        <dbReference type="PROSITE" id="PS50075"/>
    </source>
</evidence>
<gene>
    <name evidence="4" type="ORF">NFI99_14170</name>
</gene>
<proteinExistence type="predicted"/>
<dbReference type="Gene3D" id="3.40.50.720">
    <property type="entry name" value="NAD(P)-binding Rossmann-like Domain"/>
    <property type="match status" value="1"/>
</dbReference>
<dbReference type="InterPro" id="IPR045851">
    <property type="entry name" value="AMP-bd_C_sf"/>
</dbReference>
<reference evidence="4" key="1">
    <citation type="submission" date="2022-06" db="EMBL/GenBank/DDBJ databases">
        <title>Draft genome sequence of Burkholderia glumae strain GR20004 isolated from rice panicle showing bacterial panicle blight.</title>
        <authorList>
            <person name="Choi S.Y."/>
            <person name="Lee Y.H."/>
        </authorList>
    </citation>
    <scope>NUCLEOTIDE SEQUENCE</scope>
    <source>
        <strain evidence="4">GR20004</strain>
        <plasmid evidence="4">unnamed3</plasmid>
    </source>
</reference>
<evidence type="ECO:0000256" key="2">
    <source>
        <dbReference type="ARBA" id="ARBA00022553"/>
    </source>
</evidence>
<protein>
    <submittedName>
        <fullName evidence="4">Thioester reductase domain-containing protein</fullName>
    </submittedName>
</protein>
<dbReference type="InterPro" id="IPR020806">
    <property type="entry name" value="PKS_PP-bd"/>
</dbReference>
<evidence type="ECO:0000313" key="5">
    <source>
        <dbReference type="Proteomes" id="UP001056386"/>
    </source>
</evidence>
<accession>A0ABY5BDA0</accession>
<dbReference type="Pfam" id="PF07993">
    <property type="entry name" value="NAD_binding_4"/>
    <property type="match status" value="1"/>
</dbReference>
<dbReference type="SUPFAM" id="SSF47336">
    <property type="entry name" value="ACP-like"/>
    <property type="match status" value="1"/>
</dbReference>
<sequence length="561" mass="60174">MSGANNVNNPLASMSQSSFRGSLRQFAREHLPDAMVPTRIVVLASLPTLPNGKVDRRRLPAPVEATAEAAGTAGRRYVPPTTPDEMRLVQIWRDLLGVDRVGIEDSFFDLGGNSLSVVRMAARVREAFDVSIGLKQLFEQPTVAALAASLGRSRGGTTPFTGTRSMVPAALADEAGLPDDVRPEQGARPAVEGACRRILVTGGTGYTGAFLLRELLDRSDADIDVIARAGDAGDALARVRDNMAAYGLWRDADAGRLHGLAGDIGRPWFGLDRGDYTALARQTDLIVHNGALSNYAQSYWQLKAVNVLGTLEVLRLACRDRIKPVHYISSLAVFPVQAGARRFDECELDVPDGVLGGYQQSKWVADRLVMQAGRRGLPVNVYRPGQITGAQATGAASTDTFLNAVLKGCIQVGAALPFDVTLEMVPVDYCAAAVAHIALGGRHHGQAFHLTGERTLHWADVMELVRGCGYRLDAVSYDEWHGRVVGAVERGEDNELAKYLMLFDRHAPSPDVGASGAAPSFGTERLRAALGGSGIQCAPLDPGMMAIYLDHFRRTGFLPAA</sequence>
<dbReference type="InterPro" id="IPR010080">
    <property type="entry name" value="Thioester_reductase-like_dom"/>
</dbReference>
<dbReference type="PROSITE" id="PS00012">
    <property type="entry name" value="PHOSPHOPANTETHEINE"/>
    <property type="match status" value="1"/>
</dbReference>